<feature type="region of interest" description="Disordered" evidence="1">
    <location>
        <begin position="413"/>
        <end position="432"/>
    </location>
</feature>
<dbReference type="SUPFAM" id="SSF51197">
    <property type="entry name" value="Clavaminate synthase-like"/>
    <property type="match status" value="1"/>
</dbReference>
<feature type="region of interest" description="Disordered" evidence="1">
    <location>
        <begin position="547"/>
        <end position="593"/>
    </location>
</feature>
<dbReference type="VEuPathDB" id="CryptoDB:Vbra_6932"/>
<dbReference type="PhylomeDB" id="A0A0G4ECR0"/>
<dbReference type="AlphaFoldDB" id="A0A0G4ECR0"/>
<reference evidence="2 3" key="1">
    <citation type="submission" date="2014-11" db="EMBL/GenBank/DDBJ databases">
        <authorList>
            <person name="Zhu J."/>
            <person name="Qi W."/>
            <person name="Song R."/>
        </authorList>
    </citation>
    <scope>NUCLEOTIDE SEQUENCE [LARGE SCALE GENOMIC DNA]</scope>
</reference>
<dbReference type="InterPro" id="IPR051961">
    <property type="entry name" value="Fungal_Metabolite_Diox"/>
</dbReference>
<sequence length="759" mass="85719">MLSTLTRSLIHLRQHGSKRSLVWIRLYQSTAQFQRTATKPSPGEQRQEQAIRITRGAQRASRNQGREGPSADEIGEKRAERQYKLIKKMEKYDAAPHLLMKGVSWSLNLLGCIGLGLVSLGVYYHYKKTTNPPKPLLPQVTVEIPPREKLDADLPSQGFIQDLGRRHGFTLEEYKAAADHAYPVDYHVQMTQMLINRLTQAIERAAHEQQDLTVKGLRQLIEQHVDDFLHHWGKAILFLHDAVGRAGELRSEFTRVDLNLLPTNTAAVPTSSSAGGARHEPDDMQVSLGPTACEKMSRHFEDTLYTYLTANWKLSGYFDPYTYKEGFFGPRMSNEAETVNVGTRTASYLVPSLDSDIKRKEQLDEKRRLEKAHQGKTSEAVEKENKKTWAWALKNFDTKKRLEEAEKLKKLEETKEAKKQGEGIEPDPTPPFRTLGTEELETALKHLRKWGVVKIKGALTPEEVEHLRRELYISKATASACGEKILKEDPCVYCSRPTRGRLHLLVRATTLERKVVDYQAPWMPLVYASLPCETFTKKAIDVVRRWGNTSSSEGNSGAVSQATPSREKAAREGPPVPRSAASKAMAEPVEQDADQTLAESMRAKRLMVSQLQLLIADPMAENQFWHIDNWSPGITVVLALCNIRHKNGPTEVLPASHRLFPSDKRSAFEQIREIFQFHGRVQSIGGPVEGELQEGDVLLYDSRTLHRGKANDTWVTRPVLIYRYDFEAFPPPGQSMIGARVSQIVGAFSNLLMSVYRMA</sequence>
<dbReference type="PANTHER" id="PTHR37563:SF2">
    <property type="entry name" value="PHYTANOYL-COA DIOXYGENASE FAMILY PROTEIN (AFU_ORTHOLOGUE AFUA_2G03330)"/>
    <property type="match status" value="1"/>
</dbReference>
<feature type="compositionally biased region" description="Polar residues" evidence="1">
    <location>
        <begin position="547"/>
        <end position="564"/>
    </location>
</feature>
<gene>
    <name evidence="2" type="ORF">Vbra_6932</name>
</gene>
<accession>A0A0G4ECR0</accession>
<dbReference type="EMBL" id="CDMY01000138">
    <property type="protein sequence ID" value="CEL93097.1"/>
    <property type="molecule type" value="Genomic_DNA"/>
</dbReference>
<protein>
    <submittedName>
        <fullName evidence="2">Uncharacterized protein</fullName>
    </submittedName>
</protein>
<dbReference type="InterPro" id="IPR008775">
    <property type="entry name" value="Phytyl_CoA_dOase-like"/>
</dbReference>
<dbReference type="OrthoDB" id="420046at2759"/>
<evidence type="ECO:0000313" key="2">
    <source>
        <dbReference type="EMBL" id="CEL93097.1"/>
    </source>
</evidence>
<proteinExistence type="predicted"/>
<feature type="compositionally biased region" description="Basic and acidic residues" evidence="1">
    <location>
        <begin position="413"/>
        <end position="422"/>
    </location>
</feature>
<evidence type="ECO:0000256" key="1">
    <source>
        <dbReference type="SAM" id="MobiDB-lite"/>
    </source>
</evidence>
<name>A0A0G4ECR0_VITBC</name>
<organism evidence="2 3">
    <name type="scientific">Vitrella brassicaformis (strain CCMP3155)</name>
    <dbReference type="NCBI Taxonomy" id="1169540"/>
    <lineage>
        <taxon>Eukaryota</taxon>
        <taxon>Sar</taxon>
        <taxon>Alveolata</taxon>
        <taxon>Colpodellida</taxon>
        <taxon>Vitrellaceae</taxon>
        <taxon>Vitrella</taxon>
    </lineage>
</organism>
<keyword evidence="3" id="KW-1185">Reference proteome</keyword>
<evidence type="ECO:0000313" key="3">
    <source>
        <dbReference type="Proteomes" id="UP000041254"/>
    </source>
</evidence>
<dbReference type="InParanoid" id="A0A0G4ECR0"/>
<dbReference type="Proteomes" id="UP000041254">
    <property type="component" value="Unassembled WGS sequence"/>
</dbReference>
<feature type="region of interest" description="Disordered" evidence="1">
    <location>
        <begin position="34"/>
        <end position="76"/>
    </location>
</feature>
<dbReference type="Gene3D" id="2.60.120.620">
    <property type="entry name" value="q2cbj1_9rhob like domain"/>
    <property type="match status" value="1"/>
</dbReference>
<dbReference type="PANTHER" id="PTHR37563">
    <property type="entry name" value="PHYTANOYL-COA DIOXYGENASE FAMILY PROTEIN (AFU_ORTHOLOGUE AFUA_2G03330)"/>
    <property type="match status" value="1"/>
</dbReference>
<dbReference type="Pfam" id="PF05721">
    <property type="entry name" value="PhyH"/>
    <property type="match status" value="1"/>
</dbReference>